<evidence type="ECO:0000256" key="1">
    <source>
        <dbReference type="SAM" id="MobiDB-lite"/>
    </source>
</evidence>
<feature type="transmembrane region" description="Helical" evidence="2">
    <location>
        <begin position="301"/>
        <end position="323"/>
    </location>
</feature>
<name>A0A8B6D0Q5_MYTGA</name>
<keyword evidence="5" id="KW-1185">Reference proteome</keyword>
<feature type="compositionally biased region" description="Basic and acidic residues" evidence="1">
    <location>
        <begin position="448"/>
        <end position="457"/>
    </location>
</feature>
<feature type="chain" id="PRO_5032549144" description="CUB domain-containing protein" evidence="3">
    <location>
        <begin position="19"/>
        <end position="488"/>
    </location>
</feature>
<evidence type="ECO:0000313" key="5">
    <source>
        <dbReference type="Proteomes" id="UP000596742"/>
    </source>
</evidence>
<feature type="compositionally biased region" description="Polar residues" evidence="1">
    <location>
        <begin position="183"/>
        <end position="237"/>
    </location>
</feature>
<evidence type="ECO:0000256" key="3">
    <source>
        <dbReference type="SAM" id="SignalP"/>
    </source>
</evidence>
<dbReference type="EMBL" id="UYJE01002738">
    <property type="protein sequence ID" value="VDI13165.1"/>
    <property type="molecule type" value="Genomic_DNA"/>
</dbReference>
<evidence type="ECO:0008006" key="6">
    <source>
        <dbReference type="Google" id="ProtNLM"/>
    </source>
</evidence>
<keyword evidence="2" id="KW-0812">Transmembrane</keyword>
<feature type="compositionally biased region" description="Polar residues" evidence="1">
    <location>
        <begin position="429"/>
        <end position="447"/>
    </location>
</feature>
<feature type="region of interest" description="Disordered" evidence="1">
    <location>
        <begin position="182"/>
        <end position="237"/>
    </location>
</feature>
<feature type="region of interest" description="Disordered" evidence="1">
    <location>
        <begin position="362"/>
        <end position="395"/>
    </location>
</feature>
<organism evidence="4 5">
    <name type="scientific">Mytilus galloprovincialis</name>
    <name type="common">Mediterranean mussel</name>
    <dbReference type="NCBI Taxonomy" id="29158"/>
    <lineage>
        <taxon>Eukaryota</taxon>
        <taxon>Metazoa</taxon>
        <taxon>Spiralia</taxon>
        <taxon>Lophotrochozoa</taxon>
        <taxon>Mollusca</taxon>
        <taxon>Bivalvia</taxon>
        <taxon>Autobranchia</taxon>
        <taxon>Pteriomorphia</taxon>
        <taxon>Mytilida</taxon>
        <taxon>Mytiloidea</taxon>
        <taxon>Mytilidae</taxon>
        <taxon>Mytilinae</taxon>
        <taxon>Mytilus</taxon>
    </lineage>
</organism>
<accession>A0A8B6D0Q5</accession>
<reference evidence="4" key="1">
    <citation type="submission" date="2018-11" db="EMBL/GenBank/DDBJ databases">
        <authorList>
            <person name="Alioto T."/>
            <person name="Alioto T."/>
        </authorList>
    </citation>
    <scope>NUCLEOTIDE SEQUENCE</scope>
</reference>
<keyword evidence="3" id="KW-0732">Signal</keyword>
<feature type="compositionally biased region" description="Polar residues" evidence="1">
    <location>
        <begin position="458"/>
        <end position="473"/>
    </location>
</feature>
<feature type="compositionally biased region" description="Basic and acidic residues" evidence="1">
    <location>
        <begin position="383"/>
        <end position="395"/>
    </location>
</feature>
<proteinExistence type="predicted"/>
<dbReference type="OrthoDB" id="6110327at2759"/>
<gene>
    <name evidence="4" type="ORF">MGAL_10B062628</name>
</gene>
<protein>
    <recommendedName>
        <fullName evidence="6">CUB domain-containing protein</fullName>
    </recommendedName>
</protein>
<feature type="region of interest" description="Disordered" evidence="1">
    <location>
        <begin position="429"/>
        <end position="473"/>
    </location>
</feature>
<keyword evidence="2" id="KW-1133">Transmembrane helix</keyword>
<evidence type="ECO:0000313" key="4">
    <source>
        <dbReference type="EMBL" id="VDI13165.1"/>
    </source>
</evidence>
<comment type="caution">
    <text evidence="4">The sequence shown here is derived from an EMBL/GenBank/DDBJ whole genome shotgun (WGS) entry which is preliminary data.</text>
</comment>
<dbReference type="Proteomes" id="UP000596742">
    <property type="component" value="Unassembled WGS sequence"/>
</dbReference>
<evidence type="ECO:0000256" key="2">
    <source>
        <dbReference type="SAM" id="Phobius"/>
    </source>
</evidence>
<keyword evidence="2" id="KW-0472">Membrane</keyword>
<sequence length="488" mass="54926">MIYVDIVISVTILQFVEATLKDGWCEKYSKRSFKLQEDISIRESSHTRYPNCQWQIQFENATKLLIEVKIDQMPFNNIIEYGGFQGQKHTVKYDMLTIVEGDCNHGNATLSFSETVQTTTRSINAGSLCFQYKSESDSYTDNRLQLRVRLTVKEVKCRIDQIHTNSTMWCRTVCFPGNRSRENCQMPTTKSNTNQLSTAKELQQTGKTSSFKSTSRPATTNSANKKMTELPETSTQASFTTSVNNLAPITTSVNNLAQKHTTGDILTTHYRNNVHLSSKTTIDSTTHTNIVVSIRNLQTGLYISSTIAGVFTVTIIFLLICCVKKTKDVEKLTTIMVHLSRSKAKVDHNKFHRIEMSGWSSVTSSLRPSLPPRPLDLPSIGDTKSHSEISHYRHSDEVYDNIGNIPRHEKSSGHESSTLNLLKQLSGNTHTQCQGIDNDQLSTSSGRNPKEQSDDQRSIGNQSQGSGVYIDNTSIKSNTYRQVHKFRN</sequence>
<feature type="signal peptide" evidence="3">
    <location>
        <begin position="1"/>
        <end position="18"/>
    </location>
</feature>
<dbReference type="AlphaFoldDB" id="A0A8B6D0Q5"/>